<protein>
    <submittedName>
        <fullName evidence="1">Uncharacterized protein</fullName>
    </submittedName>
</protein>
<gene>
    <name evidence="1" type="ORF">LX64_00845</name>
</gene>
<comment type="caution">
    <text evidence="1">The sequence shown here is derived from an EMBL/GenBank/DDBJ whole genome shotgun (WGS) entry which is preliminary data.</text>
</comment>
<organism evidence="1 2">
    <name type="scientific">Chitinophaga skermanii</name>
    <dbReference type="NCBI Taxonomy" id="331697"/>
    <lineage>
        <taxon>Bacteria</taxon>
        <taxon>Pseudomonadati</taxon>
        <taxon>Bacteroidota</taxon>
        <taxon>Chitinophagia</taxon>
        <taxon>Chitinophagales</taxon>
        <taxon>Chitinophagaceae</taxon>
        <taxon>Chitinophaga</taxon>
    </lineage>
</organism>
<evidence type="ECO:0000313" key="2">
    <source>
        <dbReference type="Proteomes" id="UP000249547"/>
    </source>
</evidence>
<reference evidence="1 2" key="1">
    <citation type="submission" date="2018-06" db="EMBL/GenBank/DDBJ databases">
        <title>Genomic Encyclopedia of Archaeal and Bacterial Type Strains, Phase II (KMG-II): from individual species to whole genera.</title>
        <authorList>
            <person name="Goeker M."/>
        </authorList>
    </citation>
    <scope>NUCLEOTIDE SEQUENCE [LARGE SCALE GENOMIC DNA]</scope>
    <source>
        <strain evidence="1 2">DSM 23857</strain>
    </source>
</reference>
<keyword evidence="2" id="KW-1185">Reference proteome</keyword>
<accession>A0A327QWD1</accession>
<dbReference type="Proteomes" id="UP000249547">
    <property type="component" value="Unassembled WGS sequence"/>
</dbReference>
<sequence>MQLGKLLDRTALKQLFGGQLTGKPCEMAVVWDCAQCPPECTCDDDDSADASYLCYARL</sequence>
<dbReference type="EMBL" id="QLLL01000002">
    <property type="protein sequence ID" value="RAJ08198.1"/>
    <property type="molecule type" value="Genomic_DNA"/>
</dbReference>
<proteinExistence type="predicted"/>
<name>A0A327QWD1_9BACT</name>
<dbReference type="AlphaFoldDB" id="A0A327QWD1"/>
<evidence type="ECO:0000313" key="1">
    <source>
        <dbReference type="EMBL" id="RAJ08198.1"/>
    </source>
</evidence>